<sequence>MKIVETDKQRAKRILDQLREKYPNSKSYDLDGRGMHFVCEVEPVGEHPEYDRAIEVIISSKPHKHLKMTQNYTILKGTLRLHIGDDETTLKPGDKFVIKPNNIHWAESENECWLEIYSEPGWTKEDHIVV</sequence>
<dbReference type="EMBL" id="LBWA01000005">
    <property type="protein sequence ID" value="KKQ98098.1"/>
    <property type="molecule type" value="Genomic_DNA"/>
</dbReference>
<feature type="domain" description="Cupin type-2" evidence="1">
    <location>
        <begin position="59"/>
        <end position="108"/>
    </location>
</feature>
<dbReference type="Pfam" id="PF07883">
    <property type="entry name" value="Cupin_2"/>
    <property type="match status" value="1"/>
</dbReference>
<name>A0A0G0M1N6_9BACT</name>
<evidence type="ECO:0000313" key="3">
    <source>
        <dbReference type="Proteomes" id="UP000034325"/>
    </source>
</evidence>
<dbReference type="Gene3D" id="2.60.120.10">
    <property type="entry name" value="Jelly Rolls"/>
    <property type="match status" value="1"/>
</dbReference>
<dbReference type="InterPro" id="IPR011051">
    <property type="entry name" value="RmlC_Cupin_sf"/>
</dbReference>
<evidence type="ECO:0000313" key="2">
    <source>
        <dbReference type="EMBL" id="KKQ98098.1"/>
    </source>
</evidence>
<evidence type="ECO:0000259" key="1">
    <source>
        <dbReference type="Pfam" id="PF07883"/>
    </source>
</evidence>
<dbReference type="Proteomes" id="UP000034325">
    <property type="component" value="Unassembled WGS sequence"/>
</dbReference>
<gene>
    <name evidence="2" type="ORF">UT23_C0005G0021</name>
</gene>
<comment type="caution">
    <text evidence="2">The sequence shown here is derived from an EMBL/GenBank/DDBJ whole genome shotgun (WGS) entry which is preliminary data.</text>
</comment>
<organism evidence="2 3">
    <name type="scientific">Candidatus Woesebacteria bacterium GW2011_GWA1_39_12</name>
    <dbReference type="NCBI Taxonomy" id="1618549"/>
    <lineage>
        <taxon>Bacteria</taxon>
        <taxon>Candidatus Woeseibacteriota</taxon>
    </lineage>
</organism>
<proteinExistence type="predicted"/>
<dbReference type="AlphaFoldDB" id="A0A0G0M1N6"/>
<dbReference type="InterPro" id="IPR013096">
    <property type="entry name" value="Cupin_2"/>
</dbReference>
<accession>A0A0G0M1N6</accession>
<protein>
    <recommendedName>
        <fullName evidence="1">Cupin type-2 domain-containing protein</fullName>
    </recommendedName>
</protein>
<dbReference type="InterPro" id="IPR014710">
    <property type="entry name" value="RmlC-like_jellyroll"/>
</dbReference>
<reference evidence="2 3" key="1">
    <citation type="journal article" date="2015" name="Nature">
        <title>rRNA introns, odd ribosomes, and small enigmatic genomes across a large radiation of phyla.</title>
        <authorList>
            <person name="Brown C.T."/>
            <person name="Hug L.A."/>
            <person name="Thomas B.C."/>
            <person name="Sharon I."/>
            <person name="Castelle C.J."/>
            <person name="Singh A."/>
            <person name="Wilkins M.J."/>
            <person name="Williams K.H."/>
            <person name="Banfield J.F."/>
        </authorList>
    </citation>
    <scope>NUCLEOTIDE SEQUENCE [LARGE SCALE GENOMIC DNA]</scope>
</reference>
<dbReference type="SUPFAM" id="SSF51182">
    <property type="entry name" value="RmlC-like cupins"/>
    <property type="match status" value="1"/>
</dbReference>